<accession>A0AA38SEQ8</accession>
<gene>
    <name evidence="7" type="ORF">NKR19_g62</name>
</gene>
<dbReference type="GO" id="GO:0020037">
    <property type="term" value="F:heme binding"/>
    <property type="evidence" value="ECO:0007669"/>
    <property type="project" value="InterPro"/>
</dbReference>
<name>A0AA38SEQ8_9PEZI</name>
<feature type="transmembrane region" description="Helical" evidence="6">
    <location>
        <begin position="6"/>
        <end position="26"/>
    </location>
</feature>
<keyword evidence="2" id="KW-0349">Heme</keyword>
<dbReference type="Proteomes" id="UP001174691">
    <property type="component" value="Unassembled WGS sequence"/>
</dbReference>
<dbReference type="AlphaFoldDB" id="A0AA38SEQ8"/>
<dbReference type="InterPro" id="IPR050121">
    <property type="entry name" value="Cytochrome_P450_monoxygenase"/>
</dbReference>
<dbReference type="GO" id="GO:0004497">
    <property type="term" value="F:monooxygenase activity"/>
    <property type="evidence" value="ECO:0007669"/>
    <property type="project" value="InterPro"/>
</dbReference>
<keyword evidence="3" id="KW-0479">Metal-binding</keyword>
<dbReference type="CDD" id="cd11059">
    <property type="entry name" value="CYP_fungal"/>
    <property type="match status" value="1"/>
</dbReference>
<keyword evidence="4" id="KW-0560">Oxidoreductase</keyword>
<keyword evidence="6" id="KW-1133">Transmembrane helix</keyword>
<dbReference type="PRINTS" id="PR00463">
    <property type="entry name" value="EP450I"/>
</dbReference>
<dbReference type="EMBL" id="JANBVN010000001">
    <property type="protein sequence ID" value="KAJ9165730.1"/>
    <property type="molecule type" value="Genomic_DNA"/>
</dbReference>
<evidence type="ECO:0000256" key="5">
    <source>
        <dbReference type="ARBA" id="ARBA00023004"/>
    </source>
</evidence>
<dbReference type="GO" id="GO:0005506">
    <property type="term" value="F:iron ion binding"/>
    <property type="evidence" value="ECO:0007669"/>
    <property type="project" value="InterPro"/>
</dbReference>
<dbReference type="SUPFAM" id="SSF48264">
    <property type="entry name" value="Cytochrome P450"/>
    <property type="match status" value="1"/>
</dbReference>
<comment type="caution">
    <text evidence="7">The sequence shown here is derived from an EMBL/GenBank/DDBJ whole genome shotgun (WGS) entry which is preliminary data.</text>
</comment>
<evidence type="ECO:0000256" key="3">
    <source>
        <dbReference type="ARBA" id="ARBA00022723"/>
    </source>
</evidence>
<evidence type="ECO:0000256" key="1">
    <source>
        <dbReference type="ARBA" id="ARBA00010617"/>
    </source>
</evidence>
<organism evidence="7 8">
    <name type="scientific">Coniochaeta hoffmannii</name>
    <dbReference type="NCBI Taxonomy" id="91930"/>
    <lineage>
        <taxon>Eukaryota</taxon>
        <taxon>Fungi</taxon>
        <taxon>Dikarya</taxon>
        <taxon>Ascomycota</taxon>
        <taxon>Pezizomycotina</taxon>
        <taxon>Sordariomycetes</taxon>
        <taxon>Sordariomycetidae</taxon>
        <taxon>Coniochaetales</taxon>
        <taxon>Coniochaetaceae</taxon>
        <taxon>Coniochaeta</taxon>
    </lineage>
</organism>
<evidence type="ECO:0000256" key="2">
    <source>
        <dbReference type="ARBA" id="ARBA00022617"/>
    </source>
</evidence>
<evidence type="ECO:0000313" key="7">
    <source>
        <dbReference type="EMBL" id="KAJ9165730.1"/>
    </source>
</evidence>
<dbReference type="InterPro" id="IPR036396">
    <property type="entry name" value="Cyt_P450_sf"/>
</dbReference>
<keyword evidence="5" id="KW-0408">Iron</keyword>
<protein>
    <submittedName>
        <fullName evidence="7">Cytochrome P450</fullName>
    </submittedName>
</protein>
<dbReference type="InterPro" id="IPR001128">
    <property type="entry name" value="Cyt_P450"/>
</dbReference>
<keyword evidence="8" id="KW-1185">Reference proteome</keyword>
<dbReference type="Gene3D" id="1.10.630.10">
    <property type="entry name" value="Cytochrome P450"/>
    <property type="match status" value="1"/>
</dbReference>
<evidence type="ECO:0000256" key="4">
    <source>
        <dbReference type="ARBA" id="ARBA00023002"/>
    </source>
</evidence>
<keyword evidence="6" id="KW-0812">Transmembrane</keyword>
<proteinExistence type="inferred from homology"/>
<dbReference type="PANTHER" id="PTHR24305">
    <property type="entry name" value="CYTOCHROME P450"/>
    <property type="match status" value="1"/>
</dbReference>
<evidence type="ECO:0000313" key="8">
    <source>
        <dbReference type="Proteomes" id="UP001174691"/>
    </source>
</evidence>
<sequence length="406" mass="45312">MYALQHPLVVWSCLALWAVWILQLVIRAFRSPLSSIPGPWYTTFTRLVLKFHTLKGTRMYYVDSLHQFYGPIVRISPHEVAVADPESVAKIHRIGSGFLKSSWYQAFNKAPEPGIFSMIDPKQHAQRRKLFAKAFSNASLKANWEPSIREKAELAVARIKDEAQRGEADVLKWWTLMATDVIGHLSFGESFGMLQIGQKTQYVRVLESALLSSGIRLELPWLHAIARLIPLESIQTVMKADDYLFEYGGKAVTNLRKQGGNGQNIFGNMLAACDGDEKQQLTDMSIRLEAGNLIVAGSDTTAITLTYLVWTVLKRPDLQRRVEAELGALDPAFGDAELERLPLLNAVIEEVLRLYGAAPGALPRTVPPGGVTFCGYFIPEGTVVETQAYTLHRNPSVFPNPLEHRA</sequence>
<keyword evidence="6" id="KW-0472">Membrane</keyword>
<evidence type="ECO:0000256" key="6">
    <source>
        <dbReference type="SAM" id="Phobius"/>
    </source>
</evidence>
<dbReference type="Pfam" id="PF00067">
    <property type="entry name" value="p450"/>
    <property type="match status" value="1"/>
</dbReference>
<dbReference type="InterPro" id="IPR002401">
    <property type="entry name" value="Cyt_P450_E_grp-I"/>
</dbReference>
<comment type="similarity">
    <text evidence="1">Belongs to the cytochrome P450 family.</text>
</comment>
<reference evidence="7" key="1">
    <citation type="submission" date="2022-07" db="EMBL/GenBank/DDBJ databases">
        <title>Fungi with potential for degradation of polypropylene.</title>
        <authorList>
            <person name="Gostincar C."/>
        </authorList>
    </citation>
    <scope>NUCLEOTIDE SEQUENCE</scope>
    <source>
        <strain evidence="7">EXF-13287</strain>
    </source>
</reference>
<dbReference type="PANTHER" id="PTHR24305:SF96">
    <property type="entry name" value="CYTOCHROME P450 MONOOXYGENASE STCB-RELATED"/>
    <property type="match status" value="1"/>
</dbReference>
<dbReference type="GO" id="GO:0016705">
    <property type="term" value="F:oxidoreductase activity, acting on paired donors, with incorporation or reduction of molecular oxygen"/>
    <property type="evidence" value="ECO:0007669"/>
    <property type="project" value="InterPro"/>
</dbReference>